<dbReference type="PROSITE" id="PS50943">
    <property type="entry name" value="HTH_CROC1"/>
    <property type="match status" value="1"/>
</dbReference>
<name>A0ABU3P1N4_9FIRM</name>
<dbReference type="CDD" id="cd00093">
    <property type="entry name" value="HTH_XRE"/>
    <property type="match status" value="1"/>
</dbReference>
<reference evidence="5 6" key="1">
    <citation type="submission" date="2023-07" db="EMBL/GenBank/DDBJ databases">
        <title>The novel representative of Negativicutes class, Anaeroselena agilis gen. nov. sp. nov.</title>
        <authorList>
            <person name="Prokofeva M.I."/>
            <person name="Elcheninov A.G."/>
            <person name="Klyukina A."/>
            <person name="Kublanov I.V."/>
            <person name="Frolov E.N."/>
            <person name="Podosokorskaya O.A."/>
        </authorList>
    </citation>
    <scope>NUCLEOTIDE SEQUENCE [LARGE SCALE GENOMIC DNA]</scope>
    <source>
        <strain evidence="5 6">4137-cl</strain>
    </source>
</reference>
<dbReference type="PANTHER" id="PTHR46797:SF23">
    <property type="entry name" value="HTH-TYPE TRANSCRIPTIONAL REGULATOR SUTR"/>
    <property type="match status" value="1"/>
</dbReference>
<dbReference type="SUPFAM" id="SSF47413">
    <property type="entry name" value="lambda repressor-like DNA-binding domains"/>
    <property type="match status" value="1"/>
</dbReference>
<gene>
    <name evidence="5" type="ORF">Q4T40_16935</name>
</gene>
<keyword evidence="2" id="KW-0238">DNA-binding</keyword>
<dbReference type="InterPro" id="IPR050807">
    <property type="entry name" value="TransReg_Diox_bact_type"/>
</dbReference>
<organism evidence="5 6">
    <name type="scientific">Anaeroselena agilis</name>
    <dbReference type="NCBI Taxonomy" id="3063788"/>
    <lineage>
        <taxon>Bacteria</taxon>
        <taxon>Bacillati</taxon>
        <taxon>Bacillota</taxon>
        <taxon>Negativicutes</taxon>
        <taxon>Acetonemataceae</taxon>
        <taxon>Anaeroselena</taxon>
    </lineage>
</organism>
<comment type="caution">
    <text evidence="5">The sequence shown here is derived from an EMBL/GenBank/DDBJ whole genome shotgun (WGS) entry which is preliminary data.</text>
</comment>
<keyword evidence="1" id="KW-0805">Transcription regulation</keyword>
<evidence type="ECO:0000256" key="2">
    <source>
        <dbReference type="ARBA" id="ARBA00023125"/>
    </source>
</evidence>
<dbReference type="InterPro" id="IPR013096">
    <property type="entry name" value="Cupin_2"/>
</dbReference>
<sequence>MNDLNMVIAANLRQVREDRRLSLDKVAEATGVSKSMLGQIERGESNPSITTIWKIASGLKISFTALVNAPQADTVLVSQAEVEPLVSDGGKYRVYPLFPYEEGRRFEIYTVEIEPGGGFESDSHGERTQEFVTVFDGELTLATTSREYTLKRGESIRFRADRPHSYRNATAALTRLSLTIHYPA</sequence>
<feature type="domain" description="HTH cro/C1-type" evidence="4">
    <location>
        <begin position="12"/>
        <end position="66"/>
    </location>
</feature>
<protein>
    <submittedName>
        <fullName evidence="5">XRE family transcriptional regulator</fullName>
    </submittedName>
</protein>
<dbReference type="Gene3D" id="2.60.120.10">
    <property type="entry name" value="Jelly Rolls"/>
    <property type="match status" value="1"/>
</dbReference>
<evidence type="ECO:0000313" key="5">
    <source>
        <dbReference type="EMBL" id="MDT8902930.1"/>
    </source>
</evidence>
<evidence type="ECO:0000256" key="3">
    <source>
        <dbReference type="ARBA" id="ARBA00023163"/>
    </source>
</evidence>
<accession>A0ABU3P1N4</accession>
<evidence type="ECO:0000256" key="1">
    <source>
        <dbReference type="ARBA" id="ARBA00023015"/>
    </source>
</evidence>
<dbReference type="InterPro" id="IPR001387">
    <property type="entry name" value="Cro/C1-type_HTH"/>
</dbReference>
<dbReference type="PANTHER" id="PTHR46797">
    <property type="entry name" value="HTH-TYPE TRANSCRIPTIONAL REGULATOR"/>
    <property type="match status" value="1"/>
</dbReference>
<dbReference type="InterPro" id="IPR011051">
    <property type="entry name" value="RmlC_Cupin_sf"/>
</dbReference>
<dbReference type="InterPro" id="IPR010982">
    <property type="entry name" value="Lambda_DNA-bd_dom_sf"/>
</dbReference>
<dbReference type="EMBL" id="JAUOZS010000001">
    <property type="protein sequence ID" value="MDT8902930.1"/>
    <property type="molecule type" value="Genomic_DNA"/>
</dbReference>
<dbReference type="Pfam" id="PF01381">
    <property type="entry name" value="HTH_3"/>
    <property type="match status" value="1"/>
</dbReference>
<dbReference type="InterPro" id="IPR014710">
    <property type="entry name" value="RmlC-like_jellyroll"/>
</dbReference>
<evidence type="ECO:0000259" key="4">
    <source>
        <dbReference type="PROSITE" id="PS50943"/>
    </source>
</evidence>
<dbReference type="Pfam" id="PF07883">
    <property type="entry name" value="Cupin_2"/>
    <property type="match status" value="1"/>
</dbReference>
<keyword evidence="3" id="KW-0804">Transcription</keyword>
<dbReference type="RefSeq" id="WP_413781395.1">
    <property type="nucleotide sequence ID" value="NZ_JAUOZS010000001.1"/>
</dbReference>
<dbReference type="Proteomes" id="UP001254848">
    <property type="component" value="Unassembled WGS sequence"/>
</dbReference>
<evidence type="ECO:0000313" key="6">
    <source>
        <dbReference type="Proteomes" id="UP001254848"/>
    </source>
</evidence>
<dbReference type="SMART" id="SM00530">
    <property type="entry name" value="HTH_XRE"/>
    <property type="match status" value="1"/>
</dbReference>
<dbReference type="SUPFAM" id="SSF51182">
    <property type="entry name" value="RmlC-like cupins"/>
    <property type="match status" value="1"/>
</dbReference>
<keyword evidence="6" id="KW-1185">Reference proteome</keyword>
<dbReference type="CDD" id="cd02209">
    <property type="entry name" value="cupin_XRE_C"/>
    <property type="match status" value="1"/>
</dbReference>
<proteinExistence type="predicted"/>
<dbReference type="Gene3D" id="1.10.260.40">
    <property type="entry name" value="lambda repressor-like DNA-binding domains"/>
    <property type="match status" value="1"/>
</dbReference>